<dbReference type="InterPro" id="IPR036812">
    <property type="entry name" value="NAD(P)_OxRdtase_dom_sf"/>
</dbReference>
<dbReference type="SUPFAM" id="SSF51430">
    <property type="entry name" value="NAD(P)-linked oxidoreductase"/>
    <property type="match status" value="1"/>
</dbReference>
<dbReference type="InterPro" id="IPR023210">
    <property type="entry name" value="NADP_OxRdtase_dom"/>
</dbReference>
<evidence type="ECO:0000256" key="1">
    <source>
        <dbReference type="PIRSR" id="PIRSR000097-1"/>
    </source>
</evidence>
<feature type="binding site" evidence="2">
    <location>
        <position position="128"/>
    </location>
    <ligand>
        <name>substrate</name>
    </ligand>
</feature>
<dbReference type="CDD" id="cd19116">
    <property type="entry name" value="AKR_AKR2E1-5"/>
    <property type="match status" value="1"/>
</dbReference>
<organism evidence="5">
    <name type="scientific">Monochamus alternatus</name>
    <name type="common">Japanese pine sawyer beetle</name>
    <dbReference type="NCBI Taxonomy" id="192382"/>
    <lineage>
        <taxon>Eukaryota</taxon>
        <taxon>Metazoa</taxon>
        <taxon>Ecdysozoa</taxon>
        <taxon>Arthropoda</taxon>
        <taxon>Hexapoda</taxon>
        <taxon>Insecta</taxon>
        <taxon>Pterygota</taxon>
        <taxon>Neoptera</taxon>
        <taxon>Endopterygota</taxon>
        <taxon>Coleoptera</taxon>
        <taxon>Polyphaga</taxon>
        <taxon>Cucujiformia</taxon>
        <taxon>Chrysomeloidea</taxon>
        <taxon>Cerambycidae</taxon>
        <taxon>Lamiinae</taxon>
        <taxon>Monochamini</taxon>
        <taxon>Monochamus</taxon>
    </lineage>
</organism>
<dbReference type="EMBL" id="MK531795">
    <property type="protein sequence ID" value="QJA18291.1"/>
    <property type="molecule type" value="mRNA"/>
</dbReference>
<proteinExistence type="evidence at transcript level"/>
<dbReference type="InterPro" id="IPR018170">
    <property type="entry name" value="Aldo/ket_reductase_CS"/>
</dbReference>
<protein>
    <submittedName>
        <fullName evidence="5">Aldo-keto reductase</fullName>
    </submittedName>
</protein>
<evidence type="ECO:0000259" key="4">
    <source>
        <dbReference type="Pfam" id="PF00248"/>
    </source>
</evidence>
<sequence length="333" mass="37473">MEMIAKYVSKCFSTCAKMAPTVVLNNGVKCPQIGLGTWLGNPGEIQKSVKHAIDVGYRHIDCAWLYGNEKEIGEGIKDKIEDGTVKREDLFITTKLWNTFHEKDQVAPACKDSLKNLGLTYIDLYLMHWPVAQKNLGTFDKNLPFKDAVNIDVDYIETWQSMEQCVRLGLVKSIGVSNFNSKQLDRLLSCAKIKPVMNQIEVSPNLNQKKLISFCKDLDIAITAYSPLGSPARPWAKPGDPMLSLDDPQLISIGNKYGKTSAQVILRYVLQLGTIPIPKSINPKRIESNFDIFDFELSPEDLTVLDSFNCNGRAVHAEELKDSKYYPFKDVEF</sequence>
<feature type="active site" description="Proton donor" evidence="1">
    <location>
        <position position="66"/>
    </location>
</feature>
<feature type="domain" description="NADP-dependent oxidoreductase" evidence="4">
    <location>
        <begin position="33"/>
        <end position="308"/>
    </location>
</feature>
<dbReference type="InterPro" id="IPR020471">
    <property type="entry name" value="AKR"/>
</dbReference>
<dbReference type="PRINTS" id="PR00069">
    <property type="entry name" value="ALDKETRDTASE"/>
</dbReference>
<dbReference type="PROSITE" id="PS00798">
    <property type="entry name" value="ALDOKETO_REDUCTASE_1"/>
    <property type="match status" value="1"/>
</dbReference>
<evidence type="ECO:0000313" key="5">
    <source>
        <dbReference type="EMBL" id="QJA18291.1"/>
    </source>
</evidence>
<name>A0A6H1XQY2_MONAT</name>
<dbReference type="Pfam" id="PF00248">
    <property type="entry name" value="Aldo_ket_red"/>
    <property type="match status" value="1"/>
</dbReference>
<feature type="site" description="Lowers pKa of active site Tyr" evidence="3">
    <location>
        <position position="95"/>
    </location>
</feature>
<dbReference type="Gene3D" id="3.20.20.100">
    <property type="entry name" value="NADP-dependent oxidoreductase domain"/>
    <property type="match status" value="1"/>
</dbReference>
<dbReference type="FunFam" id="3.20.20.100:FF:000023">
    <property type="entry name" value="aldose reductase"/>
    <property type="match status" value="1"/>
</dbReference>
<dbReference type="AlphaFoldDB" id="A0A6H1XQY2"/>
<dbReference type="InterPro" id="IPR044488">
    <property type="entry name" value="AKR2E"/>
</dbReference>
<gene>
    <name evidence="5" type="primary">AKR</name>
</gene>
<evidence type="ECO:0000256" key="2">
    <source>
        <dbReference type="PIRSR" id="PIRSR000097-2"/>
    </source>
</evidence>
<accession>A0A6H1XQY2</accession>
<evidence type="ECO:0000256" key="3">
    <source>
        <dbReference type="PIRSR" id="PIRSR000097-3"/>
    </source>
</evidence>
<dbReference type="PIRSF" id="PIRSF000097">
    <property type="entry name" value="AKR"/>
    <property type="match status" value="1"/>
</dbReference>
<dbReference type="PANTHER" id="PTHR11732">
    <property type="entry name" value="ALDO/KETO REDUCTASE"/>
    <property type="match status" value="1"/>
</dbReference>
<reference evidence="5" key="1">
    <citation type="submission" date="2019-02" db="EMBL/GenBank/DDBJ databases">
        <authorList>
            <person name="Zhang B."/>
            <person name="Zhao L."/>
            <person name="Sun J."/>
        </authorList>
    </citation>
    <scope>NUCLEOTIDE SEQUENCE</scope>
</reference>
<dbReference type="PROSITE" id="PS00062">
    <property type="entry name" value="ALDOKETO_REDUCTASE_2"/>
    <property type="match status" value="1"/>
</dbReference>
<dbReference type="GO" id="GO:0016491">
    <property type="term" value="F:oxidoreductase activity"/>
    <property type="evidence" value="ECO:0007669"/>
    <property type="project" value="InterPro"/>
</dbReference>
<dbReference type="PROSITE" id="PS00063">
    <property type="entry name" value="ALDOKETO_REDUCTASE_3"/>
    <property type="match status" value="1"/>
</dbReference>